<dbReference type="InterPro" id="IPR009003">
    <property type="entry name" value="Peptidase_S1_PA"/>
</dbReference>
<protein>
    <submittedName>
        <fullName evidence="6">Phenoloxidase-activating factor 2-like</fullName>
    </submittedName>
</protein>
<dbReference type="Proteomes" id="UP000515160">
    <property type="component" value="Chromosome 2L"/>
</dbReference>
<dbReference type="InterPro" id="IPR051487">
    <property type="entry name" value="Ser/Thr_Proteases_Immune/Dev"/>
</dbReference>
<keyword evidence="5" id="KW-1185">Reference proteome</keyword>
<dbReference type="PANTHER" id="PTHR24256">
    <property type="entry name" value="TRYPTASE-RELATED"/>
    <property type="match status" value="1"/>
</dbReference>
<evidence type="ECO:0000256" key="2">
    <source>
        <dbReference type="ARBA" id="ARBA00024195"/>
    </source>
</evidence>
<organism evidence="5 6">
    <name type="scientific">Drosophila albomicans</name>
    <name type="common">Fruit fly</name>
    <dbReference type="NCBI Taxonomy" id="7291"/>
    <lineage>
        <taxon>Eukaryota</taxon>
        <taxon>Metazoa</taxon>
        <taxon>Ecdysozoa</taxon>
        <taxon>Arthropoda</taxon>
        <taxon>Hexapoda</taxon>
        <taxon>Insecta</taxon>
        <taxon>Pterygota</taxon>
        <taxon>Neoptera</taxon>
        <taxon>Endopterygota</taxon>
        <taxon>Diptera</taxon>
        <taxon>Brachycera</taxon>
        <taxon>Muscomorpha</taxon>
        <taxon>Ephydroidea</taxon>
        <taxon>Drosophilidae</taxon>
        <taxon>Drosophila</taxon>
    </lineage>
</organism>
<dbReference type="InterPro" id="IPR001314">
    <property type="entry name" value="Peptidase_S1A"/>
</dbReference>
<dbReference type="PROSITE" id="PS50240">
    <property type="entry name" value="TRYPSIN_DOM"/>
    <property type="match status" value="1"/>
</dbReference>
<evidence type="ECO:0000259" key="4">
    <source>
        <dbReference type="PROSITE" id="PS50240"/>
    </source>
</evidence>
<dbReference type="GO" id="GO:0006508">
    <property type="term" value="P:proteolysis"/>
    <property type="evidence" value="ECO:0007669"/>
    <property type="project" value="InterPro"/>
</dbReference>
<dbReference type="SMART" id="SM00020">
    <property type="entry name" value="Tryp_SPc"/>
    <property type="match status" value="1"/>
</dbReference>
<dbReference type="CDD" id="cd00190">
    <property type="entry name" value="Tryp_SPc"/>
    <property type="match status" value="1"/>
</dbReference>
<evidence type="ECO:0000256" key="1">
    <source>
        <dbReference type="ARBA" id="ARBA00023157"/>
    </source>
</evidence>
<dbReference type="GO" id="GO:0004252">
    <property type="term" value="F:serine-type endopeptidase activity"/>
    <property type="evidence" value="ECO:0007669"/>
    <property type="project" value="InterPro"/>
</dbReference>
<dbReference type="Pfam" id="PF00089">
    <property type="entry name" value="Trypsin"/>
    <property type="match status" value="1"/>
</dbReference>
<dbReference type="InterPro" id="IPR001254">
    <property type="entry name" value="Trypsin_dom"/>
</dbReference>
<accession>A0A6P8WD65</accession>
<dbReference type="InterPro" id="IPR043504">
    <property type="entry name" value="Peptidase_S1_PA_chymotrypsin"/>
</dbReference>
<dbReference type="PRINTS" id="PR00722">
    <property type="entry name" value="CHYMOTRYPSIN"/>
</dbReference>
<evidence type="ECO:0000313" key="6">
    <source>
        <dbReference type="RefSeq" id="XP_034101601.2"/>
    </source>
</evidence>
<feature type="domain" description="Peptidase S1" evidence="4">
    <location>
        <begin position="188"/>
        <end position="429"/>
    </location>
</feature>
<keyword evidence="3" id="KW-0732">Signal</keyword>
<reference evidence="6" key="1">
    <citation type="submission" date="2025-08" db="UniProtKB">
        <authorList>
            <consortium name="RefSeq"/>
        </authorList>
    </citation>
    <scope>IDENTIFICATION</scope>
    <source>
        <strain evidence="6">15112-1751.03</strain>
        <tissue evidence="6">Whole Adult</tissue>
    </source>
</reference>
<dbReference type="SUPFAM" id="SSF50494">
    <property type="entry name" value="Trypsin-like serine proteases"/>
    <property type="match status" value="1"/>
</dbReference>
<proteinExistence type="inferred from homology"/>
<dbReference type="GeneID" id="117566192"/>
<evidence type="ECO:0000256" key="3">
    <source>
        <dbReference type="SAM" id="SignalP"/>
    </source>
</evidence>
<feature type="chain" id="PRO_5039191379" evidence="3">
    <location>
        <begin position="23"/>
        <end position="433"/>
    </location>
</feature>
<sequence>MNLMSSVIWCLILCSLSSATIAQINLQNEKFKLRVEIFKIFTMQREKQQLVDALLDDTFSGIVKRAADCPPEIPEDTTIKPHTDEVQCANATVCIPSAQCMAPTTTLIAGKCENADEICCPLNQTLEEIIKNMPDCPKYIKCGAGTECVDSLLCKSDKPLGDCAKGKVCCRSEEMNMCGLRKVPINKIYGAGFGEFPWMVSVLNAKGDFISGGALIASNIVLTTANLTNRKDLDRLSVRAGEWEKRSTDELYPHQNRLVKKILPHEGYKGGKYKYNNIAMLQLEKPFSNAPHISPICLDNTPYSLNRTNCFVSAWGPRPNILGSFNTSLISSKSCESKHQTQRYHQKIQWFGDFIRDDLLCSEKIPNIDSCGVDSGSPLVCSFKRKPKQYALVGLVTCGWSSTKVIQNLQPVIYSDVAYFDDWIHKQQSNLNL</sequence>
<dbReference type="AlphaFoldDB" id="A0A6P8WD65"/>
<gene>
    <name evidence="6" type="primary">LOC117566192</name>
</gene>
<dbReference type="OrthoDB" id="7863416at2759"/>
<name>A0A6P8WD65_DROAB</name>
<dbReference type="Gene3D" id="2.40.10.10">
    <property type="entry name" value="Trypsin-like serine proteases"/>
    <property type="match status" value="2"/>
</dbReference>
<comment type="similarity">
    <text evidence="2">Belongs to the peptidase S1 family. CLIP subfamily.</text>
</comment>
<evidence type="ECO:0000313" key="5">
    <source>
        <dbReference type="Proteomes" id="UP000515160"/>
    </source>
</evidence>
<feature type="signal peptide" evidence="3">
    <location>
        <begin position="1"/>
        <end position="22"/>
    </location>
</feature>
<dbReference type="RefSeq" id="XP_034101601.2">
    <property type="nucleotide sequence ID" value="XM_034245710.2"/>
</dbReference>
<keyword evidence="1" id="KW-1015">Disulfide bond</keyword>